<reference evidence="2 3" key="1">
    <citation type="journal article" date="2014" name="Int. J. Syst. Evol. Microbiol.">
        <title>Nocardia vulneris sp. nov., isolated from wounds of human patients in North America.</title>
        <authorList>
            <person name="Lasker B.A."/>
            <person name="Bell M."/>
            <person name="Klenk H.P."/>
            <person name="Sproer C."/>
            <person name="Schumann C."/>
            <person name="Schumann P."/>
            <person name="Brown J.M."/>
        </authorList>
    </citation>
    <scope>NUCLEOTIDE SEQUENCE [LARGE SCALE GENOMIC DNA]</scope>
    <source>
        <strain evidence="2 3">W9851</strain>
    </source>
</reference>
<evidence type="ECO:0000313" key="3">
    <source>
        <dbReference type="Proteomes" id="UP000031364"/>
    </source>
</evidence>
<proteinExistence type="predicted"/>
<dbReference type="RefSeq" id="WP_043679012.1">
    <property type="nucleotide sequence ID" value="NZ_BDCI01000048.1"/>
</dbReference>
<keyword evidence="3" id="KW-1185">Reference proteome</keyword>
<dbReference type="GO" id="GO:0008168">
    <property type="term" value="F:methyltransferase activity"/>
    <property type="evidence" value="ECO:0007669"/>
    <property type="project" value="UniProtKB-KW"/>
</dbReference>
<name>A0ABR4Z681_9NOCA</name>
<evidence type="ECO:0000313" key="2">
    <source>
        <dbReference type="EMBL" id="KIA60818.1"/>
    </source>
</evidence>
<accession>A0ABR4Z681</accession>
<dbReference type="InterPro" id="IPR041698">
    <property type="entry name" value="Methyltransf_25"/>
</dbReference>
<keyword evidence="2" id="KW-0489">Methyltransferase</keyword>
<feature type="domain" description="Methyltransferase" evidence="1">
    <location>
        <begin position="81"/>
        <end position="172"/>
    </location>
</feature>
<sequence length="271" mass="29927">MTEQRSPAFNIETMPRGGPHASWLDRRMQTDVPEYLDRYDVPDEIKQIVISELDRYGDRGWNESNARTALSLISDIESPRILELGAGHGKLSSKILELHPTATVTVTDLDPISVSNIASSPLGANRRAIVQVADATAIDAPDNSYDLVIFAMSFHHLPPAIAWRAIAESTRIATKFLVIDLLRLPTPALPLIPVAGVLIALPSAFRKGPRTILPFLHDLIISMLRAYRPQALSALAEYADSAIKVEFIPDRQPFMCAVFSRGRSNVEIRLS</sequence>
<dbReference type="InterPro" id="IPR029063">
    <property type="entry name" value="SAM-dependent_MTases_sf"/>
</dbReference>
<gene>
    <name evidence="2" type="ORF">FG87_34585</name>
</gene>
<dbReference type="CDD" id="cd02440">
    <property type="entry name" value="AdoMet_MTases"/>
    <property type="match status" value="1"/>
</dbReference>
<comment type="caution">
    <text evidence="2">The sequence shown here is derived from an EMBL/GenBank/DDBJ whole genome shotgun (WGS) entry which is preliminary data.</text>
</comment>
<dbReference type="GO" id="GO:0032259">
    <property type="term" value="P:methylation"/>
    <property type="evidence" value="ECO:0007669"/>
    <property type="project" value="UniProtKB-KW"/>
</dbReference>
<protein>
    <submittedName>
        <fullName evidence="2">Methyltransferase type 11</fullName>
    </submittedName>
</protein>
<keyword evidence="2" id="KW-0808">Transferase</keyword>
<dbReference type="Pfam" id="PF13649">
    <property type="entry name" value="Methyltransf_25"/>
    <property type="match status" value="1"/>
</dbReference>
<dbReference type="SUPFAM" id="SSF53335">
    <property type="entry name" value="S-adenosyl-L-methionine-dependent methyltransferases"/>
    <property type="match status" value="1"/>
</dbReference>
<dbReference type="Gene3D" id="3.40.50.150">
    <property type="entry name" value="Vaccinia Virus protein VP39"/>
    <property type="match status" value="1"/>
</dbReference>
<organism evidence="2 3">
    <name type="scientific">Nocardia vulneris</name>
    <dbReference type="NCBI Taxonomy" id="1141657"/>
    <lineage>
        <taxon>Bacteria</taxon>
        <taxon>Bacillati</taxon>
        <taxon>Actinomycetota</taxon>
        <taxon>Actinomycetes</taxon>
        <taxon>Mycobacteriales</taxon>
        <taxon>Nocardiaceae</taxon>
        <taxon>Nocardia</taxon>
    </lineage>
</organism>
<dbReference type="EMBL" id="JNFP01000058">
    <property type="protein sequence ID" value="KIA60818.1"/>
    <property type="molecule type" value="Genomic_DNA"/>
</dbReference>
<evidence type="ECO:0000259" key="1">
    <source>
        <dbReference type="Pfam" id="PF13649"/>
    </source>
</evidence>
<dbReference type="Proteomes" id="UP000031364">
    <property type="component" value="Unassembled WGS sequence"/>
</dbReference>